<dbReference type="InterPro" id="IPR030677">
    <property type="entry name" value="Nnr"/>
</dbReference>
<evidence type="ECO:0000256" key="13">
    <source>
        <dbReference type="ARBA" id="ARBA00023268"/>
    </source>
</evidence>
<comment type="function">
    <text evidence="17">Catalyzes the dehydration of the S-form of NAD(P)HX at the expense of ADP, which is converted to AMP. Together with NAD(P)HX epimerase, which catalyzes the epimerization of the S- and R-forms, the enzyme allows the repair of both epimers of NAD(P)HX, a damaged form of NAD(P)H that is a result of enzymatic or heat-dependent hydration.</text>
</comment>
<evidence type="ECO:0000256" key="3">
    <source>
        <dbReference type="ARBA" id="ARBA00006001"/>
    </source>
</evidence>
<feature type="binding site" evidence="17">
    <location>
        <position position="438"/>
    </location>
    <ligand>
        <name>(6S)-NADPHX</name>
        <dbReference type="ChEBI" id="CHEBI:64076"/>
    </ligand>
</feature>
<dbReference type="EC" id="5.1.99.6" evidence="19"/>
<keyword evidence="10 17" id="KW-0520">NAD</keyword>
<keyword evidence="22" id="KW-0808">Transferase</keyword>
<comment type="similarity">
    <text evidence="4 19">In the C-terminal section; belongs to the NnrD/CARKD family.</text>
</comment>
<dbReference type="NCBIfam" id="TIGR00196">
    <property type="entry name" value="yjeF_cterm"/>
    <property type="match status" value="1"/>
</dbReference>
<keyword evidence="5 18" id="KW-0479">Metal-binding</keyword>
<evidence type="ECO:0000256" key="18">
    <source>
        <dbReference type="HAMAP-Rule" id="MF_01966"/>
    </source>
</evidence>
<dbReference type="InterPro" id="IPR036652">
    <property type="entry name" value="YjeF_N_dom_sf"/>
</dbReference>
<evidence type="ECO:0000256" key="14">
    <source>
        <dbReference type="ARBA" id="ARBA00025153"/>
    </source>
</evidence>
<name>A0A7U7J1J3_9GAMM</name>
<keyword evidence="7 17" id="KW-0067">ATP-binding</keyword>
<dbReference type="Pfam" id="PF01256">
    <property type="entry name" value="Carb_kinase"/>
    <property type="match status" value="1"/>
</dbReference>
<feature type="binding site" evidence="18">
    <location>
        <position position="161"/>
    </location>
    <ligand>
        <name>(6S)-NADPHX</name>
        <dbReference type="ChEBI" id="CHEBI:64076"/>
    </ligand>
</feature>
<feature type="domain" description="YjeF N-terminal" evidence="21">
    <location>
        <begin position="16"/>
        <end position="218"/>
    </location>
</feature>
<evidence type="ECO:0000259" key="21">
    <source>
        <dbReference type="PROSITE" id="PS51385"/>
    </source>
</evidence>
<comment type="caution">
    <text evidence="18">Lacks conserved residue(s) required for the propagation of feature annotation.</text>
</comment>
<evidence type="ECO:0000256" key="10">
    <source>
        <dbReference type="ARBA" id="ARBA00023027"/>
    </source>
</evidence>
<dbReference type="Proteomes" id="UP000019184">
    <property type="component" value="Unassembled WGS sequence"/>
</dbReference>
<comment type="subunit">
    <text evidence="17">Homotetramer.</text>
</comment>
<dbReference type="Gene3D" id="3.40.50.10260">
    <property type="entry name" value="YjeF N-terminal domain"/>
    <property type="match status" value="1"/>
</dbReference>
<keyword evidence="9 18" id="KW-0630">Potassium</keyword>
<feature type="binding site" evidence="17">
    <location>
        <position position="263"/>
    </location>
    <ligand>
        <name>(6S)-NADPHX</name>
        <dbReference type="ChEBI" id="CHEBI:64076"/>
    </ligand>
</feature>
<dbReference type="Pfam" id="PF03853">
    <property type="entry name" value="YjeF_N"/>
    <property type="match status" value="1"/>
</dbReference>
<dbReference type="PROSITE" id="PS01050">
    <property type="entry name" value="YJEF_C_2"/>
    <property type="match status" value="1"/>
</dbReference>
<keyword evidence="22" id="KW-0418">Kinase</keyword>
<dbReference type="GO" id="GO:0052855">
    <property type="term" value="F:ADP-dependent NAD(P)H-hydrate dehydratase activity"/>
    <property type="evidence" value="ECO:0007669"/>
    <property type="project" value="UniProtKB-UniRule"/>
</dbReference>
<dbReference type="GO" id="GO:0005524">
    <property type="term" value="F:ATP binding"/>
    <property type="evidence" value="ECO:0007669"/>
    <property type="project" value="UniProtKB-UniRule"/>
</dbReference>
<comment type="catalytic activity">
    <reaction evidence="2 18 19">
        <text>(6R)-NADPHX = (6S)-NADPHX</text>
        <dbReference type="Rhea" id="RHEA:32227"/>
        <dbReference type="ChEBI" id="CHEBI:64076"/>
        <dbReference type="ChEBI" id="CHEBI:64077"/>
        <dbReference type="EC" id="5.1.99.6"/>
    </reaction>
</comment>
<evidence type="ECO:0000256" key="1">
    <source>
        <dbReference type="ARBA" id="ARBA00000013"/>
    </source>
</evidence>
<dbReference type="PANTHER" id="PTHR12592:SF0">
    <property type="entry name" value="ATP-DEPENDENT (S)-NAD(P)H-HYDRATE DEHYDRATASE"/>
    <property type="match status" value="1"/>
</dbReference>
<dbReference type="AlphaFoldDB" id="A0A7U7J1J3"/>
<dbReference type="PROSITE" id="PS51383">
    <property type="entry name" value="YJEF_C_3"/>
    <property type="match status" value="1"/>
</dbReference>
<feature type="binding site" evidence="18">
    <location>
        <position position="128"/>
    </location>
    <ligand>
        <name>K(+)</name>
        <dbReference type="ChEBI" id="CHEBI:29103"/>
    </ligand>
</feature>
<keyword evidence="6 17" id="KW-0547">Nucleotide-binding</keyword>
<dbReference type="GO" id="GO:0046496">
    <property type="term" value="P:nicotinamide nucleotide metabolic process"/>
    <property type="evidence" value="ECO:0007669"/>
    <property type="project" value="UniProtKB-UniRule"/>
</dbReference>
<organism evidence="22 23">
    <name type="scientific">Candidatus Contendobacter odensis Run_B_J11</name>
    <dbReference type="NCBI Taxonomy" id="1400861"/>
    <lineage>
        <taxon>Bacteria</taxon>
        <taxon>Pseudomonadati</taxon>
        <taxon>Pseudomonadota</taxon>
        <taxon>Gammaproteobacteria</taxon>
        <taxon>Candidatus Competibacteraceae</taxon>
        <taxon>Candidatus Contendibacter</taxon>
    </lineage>
</organism>
<dbReference type="GO" id="GO:0046872">
    <property type="term" value="F:metal ion binding"/>
    <property type="evidence" value="ECO:0007669"/>
    <property type="project" value="UniProtKB-UniRule"/>
</dbReference>
<dbReference type="EMBL" id="CBTK010000024">
    <property type="protein sequence ID" value="CDH43372.1"/>
    <property type="molecule type" value="Genomic_DNA"/>
</dbReference>
<comment type="similarity">
    <text evidence="17">Belongs to the NnrD/CARKD family.</text>
</comment>
<dbReference type="RefSeq" id="WP_320411438.1">
    <property type="nucleotide sequence ID" value="NZ_CBTK010000024.1"/>
</dbReference>
<keyword evidence="11 18" id="KW-0413">Isomerase</keyword>
<gene>
    <name evidence="22" type="primary">yjeF</name>
    <name evidence="17" type="synonym">nnrD</name>
    <name evidence="18" type="synonym">nnrE</name>
    <name evidence="22" type="ORF">BN874_120023</name>
</gene>
<dbReference type="CDD" id="cd01171">
    <property type="entry name" value="YXKO-related"/>
    <property type="match status" value="1"/>
</dbReference>
<sequence>MPMRTLPVELYRAAQVRELDRIAIEERGIPGHTLMNQAGAAAFQLLRQRWPKAWRIEVVCGGGNNGGDGYVVARLARQAGLDARIMTLADPESLHGDALSAAQEARAAEVPITAFNVADLTEADLLVDAILGTGLEREVSGAWREAIAAMNAHPTAVLALDIPSGLHADTGAVLGATIQAEVTLTFIGLKQGLFTGQGPACCGEIHFTSLGVPPDIYPALHPASWRYVGDDLPTLLPHRSRSAHKGHFGHVLVIGGDLGMAGAARMSAEAAARCGAGLVSVATRSVHAGLQAAVRPELMFHGIETPDQLAPLLNRATVIAIGPGLGRGDWGRTMLHVALASDKPLVLDADALNLLAAGPSYRDDWILTPHPGEAARLLKMTPAQVEADRFIAVEDLALRFGGVAVLKGAGSLIAGKADGLVALCTTGNPGMASGGMGDVLTGVIAALVAQGLPLFAAAKAGVYLHGRAGDRAAQAGGERGLLATDLLPFLRQLINA</sequence>
<evidence type="ECO:0000256" key="4">
    <source>
        <dbReference type="ARBA" id="ARBA00009524"/>
    </source>
</evidence>
<accession>A0A7U7J1J3</accession>
<reference evidence="22 23" key="1">
    <citation type="journal article" date="2014" name="ISME J.">
        <title>Candidatus Competibacter-lineage genomes retrieved from metagenomes reveal functional metabolic diversity.</title>
        <authorList>
            <person name="McIlroy S.J."/>
            <person name="Albertsen M."/>
            <person name="Andresen E.K."/>
            <person name="Saunders A.M."/>
            <person name="Kristiansen R."/>
            <person name="Stokholm-Bjerregaard M."/>
            <person name="Nielsen K.L."/>
            <person name="Nielsen P.H."/>
        </authorList>
    </citation>
    <scope>NUCLEOTIDE SEQUENCE [LARGE SCALE GENOMIC DNA]</scope>
    <source>
        <strain evidence="22 23">Run_B_J11</strain>
    </source>
</reference>
<dbReference type="GO" id="GO:0110051">
    <property type="term" value="P:metabolite repair"/>
    <property type="evidence" value="ECO:0007669"/>
    <property type="project" value="TreeGrafter"/>
</dbReference>
<dbReference type="GO" id="GO:0052856">
    <property type="term" value="F:NAD(P)HX epimerase activity"/>
    <property type="evidence" value="ECO:0007669"/>
    <property type="project" value="UniProtKB-UniRule"/>
</dbReference>
<dbReference type="NCBIfam" id="TIGR00197">
    <property type="entry name" value="yjeF_nterm"/>
    <property type="match status" value="1"/>
</dbReference>
<feature type="binding site" evidence="17">
    <location>
        <position position="370"/>
    </location>
    <ligand>
        <name>(6S)-NADPHX</name>
        <dbReference type="ChEBI" id="CHEBI:64076"/>
    </ligand>
</feature>
<dbReference type="SUPFAM" id="SSF64153">
    <property type="entry name" value="YjeF N-terminal domain-like"/>
    <property type="match status" value="1"/>
</dbReference>
<evidence type="ECO:0000313" key="23">
    <source>
        <dbReference type="Proteomes" id="UP000019184"/>
    </source>
</evidence>
<dbReference type="HAMAP" id="MF_01965">
    <property type="entry name" value="NADHX_dehydratase"/>
    <property type="match status" value="1"/>
</dbReference>
<evidence type="ECO:0000256" key="16">
    <source>
        <dbReference type="ARBA" id="ARBA00049209"/>
    </source>
</evidence>
<keyword evidence="13" id="KW-0511">Multifunctional enzyme</keyword>
<dbReference type="PROSITE" id="PS51385">
    <property type="entry name" value="YJEF_N"/>
    <property type="match status" value="1"/>
</dbReference>
<comment type="caution">
    <text evidence="22">The sequence shown here is derived from an EMBL/GenBank/DDBJ whole genome shotgun (WGS) entry which is preliminary data.</text>
</comment>
<protein>
    <recommendedName>
        <fullName evidence="19">Bifunctional NAD(P)H-hydrate repair enzyme</fullName>
    </recommendedName>
    <alternativeName>
        <fullName evidence="19">Nicotinamide nucleotide repair protein</fullName>
    </alternativeName>
    <domain>
        <recommendedName>
            <fullName evidence="19">ADP-dependent (S)-NAD(P)H-hydrate dehydratase</fullName>
            <ecNumber evidence="19">4.2.1.136</ecNumber>
        </recommendedName>
        <alternativeName>
            <fullName evidence="19">ADP-dependent NAD(P)HX dehydratase</fullName>
        </alternativeName>
    </domain>
    <domain>
        <recommendedName>
            <fullName evidence="19">NAD(P)H-hydrate epimerase</fullName>
            <ecNumber evidence="19">5.1.99.6</ecNumber>
        </recommendedName>
    </domain>
</protein>
<evidence type="ECO:0000256" key="15">
    <source>
        <dbReference type="ARBA" id="ARBA00048238"/>
    </source>
</evidence>
<keyword evidence="8 17" id="KW-0521">NADP</keyword>
<evidence type="ECO:0000256" key="12">
    <source>
        <dbReference type="ARBA" id="ARBA00023239"/>
    </source>
</evidence>
<evidence type="ECO:0000256" key="6">
    <source>
        <dbReference type="ARBA" id="ARBA00022741"/>
    </source>
</evidence>
<comment type="function">
    <text evidence="14 19">Bifunctional enzyme that catalyzes the epimerization of the S- and R-forms of NAD(P)HX and the dehydration of the S-form of NAD(P)HX at the expense of ADP, which is converted to AMP. This allows the repair of both epimers of NAD(P)HX, a damaged form of NAD(P)H that is a result of enzymatic or heat-dependent hydration.</text>
</comment>
<evidence type="ECO:0000256" key="17">
    <source>
        <dbReference type="HAMAP-Rule" id="MF_01965"/>
    </source>
</evidence>
<comment type="function">
    <text evidence="18">Catalyzes the epimerization of the S- and R-forms of NAD(P)HX, a damaged form of NAD(P)H that is a result of enzymatic or heat-dependent hydration. This is a prerequisite for the S-specific NAD(P)H-hydrate dehydratase to allow the repair of both epimers of NAD(P)HX.</text>
</comment>
<evidence type="ECO:0000256" key="8">
    <source>
        <dbReference type="ARBA" id="ARBA00022857"/>
    </source>
</evidence>
<dbReference type="PANTHER" id="PTHR12592">
    <property type="entry name" value="ATP-DEPENDENT (S)-NAD(P)H-HYDRATE DEHYDRATASE FAMILY MEMBER"/>
    <property type="match status" value="1"/>
</dbReference>
<feature type="binding site" evidence="17">
    <location>
        <begin position="407"/>
        <end position="411"/>
    </location>
    <ligand>
        <name>AMP</name>
        <dbReference type="ChEBI" id="CHEBI:456215"/>
    </ligand>
</feature>
<feature type="binding site" evidence="18">
    <location>
        <begin position="64"/>
        <end position="68"/>
    </location>
    <ligand>
        <name>(6S)-NADPHX</name>
        <dbReference type="ChEBI" id="CHEBI:64076"/>
    </ligand>
</feature>
<dbReference type="InterPro" id="IPR000631">
    <property type="entry name" value="CARKD"/>
</dbReference>
<dbReference type="PIRSF" id="PIRSF017184">
    <property type="entry name" value="Nnr"/>
    <property type="match status" value="1"/>
</dbReference>
<feature type="binding site" evidence="18">
    <location>
        <begin position="132"/>
        <end position="138"/>
    </location>
    <ligand>
        <name>(6S)-NADPHX</name>
        <dbReference type="ChEBI" id="CHEBI:64076"/>
    </ligand>
</feature>
<keyword evidence="23" id="KW-1185">Reference proteome</keyword>
<feature type="binding site" evidence="18">
    <location>
        <position position="164"/>
    </location>
    <ligand>
        <name>K(+)</name>
        <dbReference type="ChEBI" id="CHEBI:29103"/>
    </ligand>
</feature>
<feature type="binding site" evidence="17">
    <location>
        <position position="437"/>
    </location>
    <ligand>
        <name>AMP</name>
        <dbReference type="ChEBI" id="CHEBI:456215"/>
    </ligand>
</feature>
<evidence type="ECO:0000256" key="11">
    <source>
        <dbReference type="ARBA" id="ARBA00023235"/>
    </source>
</evidence>
<evidence type="ECO:0000256" key="9">
    <source>
        <dbReference type="ARBA" id="ARBA00022958"/>
    </source>
</evidence>
<comment type="catalytic activity">
    <reaction evidence="16 17 19">
        <text>(6S)-NADPHX + ADP = AMP + phosphate + NADPH + H(+)</text>
        <dbReference type="Rhea" id="RHEA:32235"/>
        <dbReference type="ChEBI" id="CHEBI:15378"/>
        <dbReference type="ChEBI" id="CHEBI:43474"/>
        <dbReference type="ChEBI" id="CHEBI:57783"/>
        <dbReference type="ChEBI" id="CHEBI:64076"/>
        <dbReference type="ChEBI" id="CHEBI:456215"/>
        <dbReference type="ChEBI" id="CHEBI:456216"/>
        <dbReference type="EC" id="4.2.1.136"/>
    </reaction>
</comment>
<dbReference type="Gene3D" id="3.40.1190.20">
    <property type="match status" value="1"/>
</dbReference>
<dbReference type="SUPFAM" id="SSF53613">
    <property type="entry name" value="Ribokinase-like"/>
    <property type="match status" value="1"/>
</dbReference>
<feature type="binding site" evidence="18">
    <location>
        <position position="65"/>
    </location>
    <ligand>
        <name>K(+)</name>
        <dbReference type="ChEBI" id="CHEBI:29103"/>
    </ligand>
</feature>
<proteinExistence type="inferred from homology"/>
<dbReference type="EC" id="4.2.1.136" evidence="19"/>
<keyword evidence="12 17" id="KW-0456">Lyase</keyword>
<comment type="similarity">
    <text evidence="18">Belongs to the NnrE/AIBP family.</text>
</comment>
<evidence type="ECO:0000256" key="2">
    <source>
        <dbReference type="ARBA" id="ARBA00000909"/>
    </source>
</evidence>
<dbReference type="GO" id="GO:0016301">
    <property type="term" value="F:kinase activity"/>
    <property type="evidence" value="ECO:0007669"/>
    <property type="project" value="UniProtKB-KW"/>
</dbReference>
<dbReference type="HAMAP" id="MF_01966">
    <property type="entry name" value="NADHX_epimerase"/>
    <property type="match status" value="1"/>
</dbReference>
<comment type="catalytic activity">
    <reaction evidence="15 17 19">
        <text>(6S)-NADHX + ADP = AMP + phosphate + NADH + H(+)</text>
        <dbReference type="Rhea" id="RHEA:32223"/>
        <dbReference type="ChEBI" id="CHEBI:15378"/>
        <dbReference type="ChEBI" id="CHEBI:43474"/>
        <dbReference type="ChEBI" id="CHEBI:57945"/>
        <dbReference type="ChEBI" id="CHEBI:64074"/>
        <dbReference type="ChEBI" id="CHEBI:456215"/>
        <dbReference type="ChEBI" id="CHEBI:456216"/>
        <dbReference type="EC" id="4.2.1.136"/>
    </reaction>
</comment>
<comment type="cofactor">
    <cofactor evidence="18 19">
        <name>K(+)</name>
        <dbReference type="ChEBI" id="CHEBI:29103"/>
    </cofactor>
    <text evidence="18 19">Binds 1 potassium ion per subunit.</text>
</comment>
<dbReference type="InterPro" id="IPR029056">
    <property type="entry name" value="Ribokinase-like"/>
</dbReference>
<comment type="cofactor">
    <cofactor evidence="17">
        <name>Mg(2+)</name>
        <dbReference type="ChEBI" id="CHEBI:18420"/>
    </cofactor>
</comment>
<comment type="similarity">
    <text evidence="3 19">In the N-terminal section; belongs to the NnrE/AIBP family.</text>
</comment>
<dbReference type="InterPro" id="IPR004443">
    <property type="entry name" value="YjeF_N_dom"/>
</dbReference>
<feature type="binding site" evidence="17">
    <location>
        <position position="324"/>
    </location>
    <ligand>
        <name>(6S)-NADPHX</name>
        <dbReference type="ChEBI" id="CHEBI:64076"/>
    </ligand>
</feature>
<evidence type="ECO:0000313" key="22">
    <source>
        <dbReference type="EMBL" id="CDH43372.1"/>
    </source>
</evidence>
<dbReference type="InterPro" id="IPR017953">
    <property type="entry name" value="Carbohydrate_kinase_pred_CS"/>
</dbReference>
<comment type="catalytic activity">
    <reaction evidence="1 18 19">
        <text>(6R)-NADHX = (6S)-NADHX</text>
        <dbReference type="Rhea" id="RHEA:32215"/>
        <dbReference type="ChEBI" id="CHEBI:64074"/>
        <dbReference type="ChEBI" id="CHEBI:64075"/>
        <dbReference type="EC" id="5.1.99.6"/>
    </reaction>
</comment>
<evidence type="ECO:0000256" key="7">
    <source>
        <dbReference type="ARBA" id="ARBA00022840"/>
    </source>
</evidence>
<evidence type="ECO:0000256" key="5">
    <source>
        <dbReference type="ARBA" id="ARBA00022723"/>
    </source>
</evidence>
<evidence type="ECO:0000259" key="20">
    <source>
        <dbReference type="PROSITE" id="PS51383"/>
    </source>
</evidence>
<evidence type="ECO:0000256" key="19">
    <source>
        <dbReference type="PIRNR" id="PIRNR017184"/>
    </source>
</evidence>
<feature type="domain" description="YjeF C-terminal" evidence="20">
    <location>
        <begin position="228"/>
        <end position="496"/>
    </location>
</feature>